<reference evidence="6" key="3">
    <citation type="submission" date="2019-06" db="EMBL/GenBank/DDBJ databases">
        <authorList>
            <person name="Poynton C."/>
            <person name="Hasenbein S."/>
            <person name="Benoit J.B."/>
            <person name="Sepulveda M.S."/>
            <person name="Poelchau M.F."/>
            <person name="Murali S.C."/>
            <person name="Chen S."/>
            <person name="Glastad K.M."/>
            <person name="Werren J.H."/>
            <person name="Vineis J.H."/>
            <person name="Bowen J.L."/>
            <person name="Friedrich M."/>
            <person name="Jones J."/>
            <person name="Robertson H.M."/>
            <person name="Feyereisen R."/>
            <person name="Mechler-Hickson A."/>
            <person name="Mathers N."/>
            <person name="Lee C.E."/>
            <person name="Colbourne J.K."/>
            <person name="Biales A."/>
            <person name="Johnston J.S."/>
            <person name="Wellborn G.A."/>
            <person name="Rosendale A.J."/>
            <person name="Cridge A.G."/>
            <person name="Munoz-Torres M.C."/>
            <person name="Bain P.A."/>
            <person name="Manny A.R."/>
            <person name="Major K.M."/>
            <person name="Lambert F.N."/>
            <person name="Vulpe C.D."/>
            <person name="Tuck P."/>
            <person name="Blalock B.J."/>
            <person name="Lin Y.-Y."/>
            <person name="Smith M.E."/>
            <person name="Ochoa-Acuna H."/>
            <person name="Chen M.-J.M."/>
            <person name="Childers C.P."/>
            <person name="Qu J."/>
            <person name="Dugan S."/>
            <person name="Lee S.L."/>
            <person name="Chao H."/>
            <person name="Dinh H."/>
            <person name="Han Y."/>
            <person name="Doddapaneni H."/>
            <person name="Worley K.C."/>
            <person name="Muzny D.M."/>
            <person name="Gibbs R.A."/>
            <person name="Richards S."/>
        </authorList>
    </citation>
    <scope>NUCLEOTIDE SEQUENCE</scope>
    <source>
        <strain evidence="6">HAZT.00-mixed</strain>
        <tissue evidence="6">Whole organism</tissue>
    </source>
</reference>
<dbReference type="GO" id="GO:0005847">
    <property type="term" value="C:mRNA cleavage and polyadenylation specificity factor complex"/>
    <property type="evidence" value="ECO:0007669"/>
    <property type="project" value="TreeGrafter"/>
</dbReference>
<dbReference type="InterPro" id="IPR032460">
    <property type="entry name" value="Symplekin/Pta1_N"/>
</dbReference>
<feature type="compositionally biased region" description="Basic and acidic residues" evidence="4">
    <location>
        <begin position="308"/>
        <end position="319"/>
    </location>
</feature>
<evidence type="ECO:0000256" key="4">
    <source>
        <dbReference type="SAM" id="MobiDB-lite"/>
    </source>
</evidence>
<feature type="compositionally biased region" description="Polar residues" evidence="4">
    <location>
        <begin position="330"/>
        <end position="339"/>
    </location>
</feature>
<organism evidence="6">
    <name type="scientific">Hyalella azteca</name>
    <name type="common">Amphipod</name>
    <dbReference type="NCBI Taxonomy" id="294128"/>
    <lineage>
        <taxon>Eukaryota</taxon>
        <taxon>Metazoa</taxon>
        <taxon>Ecdysozoa</taxon>
        <taxon>Arthropoda</taxon>
        <taxon>Crustacea</taxon>
        <taxon>Multicrustacea</taxon>
        <taxon>Malacostraca</taxon>
        <taxon>Eumalacostraca</taxon>
        <taxon>Peracarida</taxon>
        <taxon>Amphipoda</taxon>
        <taxon>Senticaudata</taxon>
        <taxon>Talitrida</taxon>
        <taxon>Talitroidea</taxon>
        <taxon>Hyalellidae</taxon>
        <taxon>Hyalella</taxon>
    </lineage>
</organism>
<sequence>MLLVVELLNQAAFLPSEKQRISMLSQVQELVVHRQPDLLDTFYEEVVAFQSDKNSDVRKWVVGFIEEACKKDGRMLPLLLPNVQLLLEDGTVSVVKRCVQATAPLHKCTLVWVTSAHTITSDMELAWIILTGIKSKVTAMIDHENDGVRTQVIKCMESMILVQSYSETTSVHRERENVPFCLDRVPLTLKLTRPRKLEDEAKQMVQKLVSFLGSIHISSVNLMTCMSSLVILARARPIFLPSVVQSLELLHANLPPTLSKSQVNSVRKHLKLQLINLLKHPSACDFHDNIITVLTDLGMSSSEKRERAKAAAVAKKEDGNEGSARKRARLSNSTLTSNKDIPEDHKNTIKSKNTSQDTPSTLASLTKIKTETIDSKKIEDEGGEDDEKEETAGTLLDMTTKWVLRRLTIDNVTELVMTSMLSLPPTMPGLFSAGYTPVSGAGTLQQKQQLSRLLASQLVAANVSPMGQLPPQTSVAPMAEGLTEEDIQRLGDSDDEGPFVSFLGSRPPNLSAPPPALPAPILAPIRHKIQAVKLSEVTPVLSEQQQRSLSICLVRNLLRSYHFNNLSQLDKKHRMHMIAKLLAFSSADEIRGVEDTMLQDPSKYCDLIELWIFCVHSATCDFSQLARITGRSHKKKVLTSKQEYDDMLVRVFDVTTVAESNTRMSACSLLSRLLLSCPAVPVTVVSALVECAVSDNNNSSALVRKAILQEAEAILLIGGSQAESIMSAGRRQLLYLEQPEPPDAMFAEFLGRPTKLEEWDEATVKACLDLPLTILPLHEALVHDLALVYIKTVNEAKRGILRLLEGPVSLMGMDSPQLLALVRSTPKGSETLITRIIHILTEKGLAL</sequence>
<comment type="subcellular location">
    <subcellularLocation>
        <location evidence="1">Nucleus</location>
    </subcellularLocation>
</comment>
<comment type="caution">
    <text evidence="6">The sequence shown here is derived from an EMBL/GenBank/DDBJ whole genome shotgun (WGS) entry which is preliminary data.</text>
</comment>
<protein>
    <recommendedName>
        <fullName evidence="5">Symplekin/Pta1 N-terminal domain-containing protein</fullName>
    </recommendedName>
</protein>
<dbReference type="GO" id="GO:0006397">
    <property type="term" value="P:mRNA processing"/>
    <property type="evidence" value="ECO:0007669"/>
    <property type="project" value="UniProtKB-KW"/>
</dbReference>
<keyword evidence="3" id="KW-0539">Nucleus</keyword>
<dbReference type="Proteomes" id="UP000711488">
    <property type="component" value="Unassembled WGS sequence"/>
</dbReference>
<feature type="domain" description="Symplekin/Pta1 N-terminal" evidence="5">
    <location>
        <begin position="92"/>
        <end position="310"/>
    </location>
</feature>
<accession>A0A6A0GR42</accession>
<evidence type="ECO:0000256" key="2">
    <source>
        <dbReference type="ARBA" id="ARBA00022664"/>
    </source>
</evidence>
<dbReference type="PANTHER" id="PTHR15245:SF20">
    <property type="entry name" value="SYMPLEKIN"/>
    <property type="match status" value="1"/>
</dbReference>
<dbReference type="AlphaFoldDB" id="A0A6A0GR42"/>
<gene>
    <name evidence="6" type="ORF">HAZT_HAZT004411</name>
</gene>
<dbReference type="PANTHER" id="PTHR15245">
    <property type="entry name" value="SYMPLEKIN-RELATED"/>
    <property type="match status" value="1"/>
</dbReference>
<evidence type="ECO:0000259" key="5">
    <source>
        <dbReference type="Pfam" id="PF11935"/>
    </source>
</evidence>
<feature type="region of interest" description="Disordered" evidence="4">
    <location>
        <begin position="308"/>
        <end position="366"/>
    </location>
</feature>
<dbReference type="SUPFAM" id="SSF48371">
    <property type="entry name" value="ARM repeat"/>
    <property type="match status" value="1"/>
</dbReference>
<feature type="compositionally biased region" description="Polar residues" evidence="4">
    <location>
        <begin position="350"/>
        <end position="364"/>
    </location>
</feature>
<dbReference type="InterPro" id="IPR011989">
    <property type="entry name" value="ARM-like"/>
</dbReference>
<reference evidence="6" key="1">
    <citation type="submission" date="2014-08" db="EMBL/GenBank/DDBJ databases">
        <authorList>
            <person name="Murali S."/>
            <person name="Richards S."/>
            <person name="Bandaranaike D."/>
            <person name="Bellair M."/>
            <person name="Blankenburg K."/>
            <person name="Chao H."/>
            <person name="Dinh H."/>
            <person name="Doddapaneni H."/>
            <person name="Dugan-Rocha S."/>
            <person name="Elkadiri S."/>
            <person name="Gnanaolivu R."/>
            <person name="Hughes D."/>
            <person name="Lee S."/>
            <person name="Li M."/>
            <person name="Ming W."/>
            <person name="Munidasa M."/>
            <person name="Muniz J."/>
            <person name="Nguyen L."/>
            <person name="Osuji N."/>
            <person name="Pu L.-L."/>
            <person name="Puazo M."/>
            <person name="Skinner E."/>
            <person name="Qu C."/>
            <person name="Quiroz J."/>
            <person name="Raj R."/>
            <person name="Weissenberger G."/>
            <person name="Xin Y."/>
            <person name="Zou X."/>
            <person name="Han Y."/>
            <person name="Worley K."/>
            <person name="Muzny D."/>
            <person name="Gibbs R."/>
        </authorList>
    </citation>
    <scope>NUCLEOTIDE SEQUENCE</scope>
    <source>
        <strain evidence="6">HAZT.00-mixed</strain>
        <tissue evidence="6">Whole organism</tissue>
    </source>
</reference>
<dbReference type="InterPro" id="IPR021850">
    <property type="entry name" value="Symplekin/Pta1"/>
</dbReference>
<dbReference type="Pfam" id="PF11935">
    <property type="entry name" value="SYMPK_PTA1_N"/>
    <property type="match status" value="1"/>
</dbReference>
<proteinExistence type="predicted"/>
<name>A0A6A0GR42_HYAAZ</name>
<evidence type="ECO:0000313" key="6">
    <source>
        <dbReference type="EMBL" id="KAA0183330.1"/>
    </source>
</evidence>
<reference evidence="6" key="2">
    <citation type="journal article" date="2018" name="Environ. Sci. Technol.">
        <title>The Toxicogenome of Hyalella azteca: A Model for Sediment Ecotoxicology and Evolutionary Toxicology.</title>
        <authorList>
            <person name="Poynton H.C."/>
            <person name="Hasenbein S."/>
            <person name="Benoit J.B."/>
            <person name="Sepulveda M.S."/>
            <person name="Poelchau M.F."/>
            <person name="Hughes D.S.T."/>
            <person name="Murali S.C."/>
            <person name="Chen S."/>
            <person name="Glastad K.M."/>
            <person name="Goodisman M.A.D."/>
            <person name="Werren J.H."/>
            <person name="Vineis J.H."/>
            <person name="Bowen J.L."/>
            <person name="Friedrich M."/>
            <person name="Jones J."/>
            <person name="Robertson H.M."/>
            <person name="Feyereisen R."/>
            <person name="Mechler-Hickson A."/>
            <person name="Mathers N."/>
            <person name="Lee C.E."/>
            <person name="Colbourne J.K."/>
            <person name="Biales A."/>
            <person name="Johnston J.S."/>
            <person name="Wellborn G.A."/>
            <person name="Rosendale A.J."/>
            <person name="Cridge A.G."/>
            <person name="Munoz-Torres M.C."/>
            <person name="Bain P.A."/>
            <person name="Manny A.R."/>
            <person name="Major K.M."/>
            <person name="Lambert F.N."/>
            <person name="Vulpe C.D."/>
            <person name="Tuck P."/>
            <person name="Blalock B.J."/>
            <person name="Lin Y.Y."/>
            <person name="Smith M.E."/>
            <person name="Ochoa-Acuna H."/>
            <person name="Chen M.M."/>
            <person name="Childers C.P."/>
            <person name="Qu J."/>
            <person name="Dugan S."/>
            <person name="Lee S.L."/>
            <person name="Chao H."/>
            <person name="Dinh H."/>
            <person name="Han Y."/>
            <person name="Doddapaneni H."/>
            <person name="Worley K.C."/>
            <person name="Muzny D.M."/>
            <person name="Gibbs R.A."/>
            <person name="Richards S."/>
        </authorList>
    </citation>
    <scope>NUCLEOTIDE SEQUENCE</scope>
    <source>
        <strain evidence="6">HAZT.00-mixed</strain>
        <tissue evidence="6">Whole organism</tissue>
    </source>
</reference>
<dbReference type="InterPro" id="IPR016024">
    <property type="entry name" value="ARM-type_fold"/>
</dbReference>
<evidence type="ECO:0000256" key="3">
    <source>
        <dbReference type="ARBA" id="ARBA00023242"/>
    </source>
</evidence>
<dbReference type="Gene3D" id="1.25.10.10">
    <property type="entry name" value="Leucine-rich Repeat Variant"/>
    <property type="match status" value="1"/>
</dbReference>
<keyword evidence="2" id="KW-0507">mRNA processing</keyword>
<evidence type="ECO:0000256" key="1">
    <source>
        <dbReference type="ARBA" id="ARBA00004123"/>
    </source>
</evidence>
<dbReference type="EMBL" id="JQDR03017851">
    <property type="protein sequence ID" value="KAA0183330.1"/>
    <property type="molecule type" value="Genomic_DNA"/>
</dbReference>